<gene>
    <name evidence="2" type="ORF">Tci_886049</name>
</gene>
<proteinExistence type="predicted"/>
<accession>A0A699TW46</accession>
<evidence type="ECO:0000313" key="2">
    <source>
        <dbReference type="EMBL" id="GFD14080.1"/>
    </source>
</evidence>
<protein>
    <submittedName>
        <fullName evidence="2">Uncharacterized protein</fullName>
    </submittedName>
</protein>
<comment type="caution">
    <text evidence="2">The sequence shown here is derived from an EMBL/GenBank/DDBJ whole genome shotgun (WGS) entry which is preliminary data.</text>
</comment>
<sequence length="75" mass="9072">HEKRNGKRIPVISHVGERHQRWRTLENKGKRRKPADEEDLSRDGETIEEFIERFKIKIERMKGATECMRISIFMH</sequence>
<dbReference type="EMBL" id="BKCJ011276963">
    <property type="protein sequence ID" value="GFD14080.1"/>
    <property type="molecule type" value="Genomic_DNA"/>
</dbReference>
<dbReference type="AlphaFoldDB" id="A0A699TW46"/>
<evidence type="ECO:0000256" key="1">
    <source>
        <dbReference type="SAM" id="MobiDB-lite"/>
    </source>
</evidence>
<organism evidence="2">
    <name type="scientific">Tanacetum cinerariifolium</name>
    <name type="common">Dalmatian daisy</name>
    <name type="synonym">Chrysanthemum cinerariifolium</name>
    <dbReference type="NCBI Taxonomy" id="118510"/>
    <lineage>
        <taxon>Eukaryota</taxon>
        <taxon>Viridiplantae</taxon>
        <taxon>Streptophyta</taxon>
        <taxon>Embryophyta</taxon>
        <taxon>Tracheophyta</taxon>
        <taxon>Spermatophyta</taxon>
        <taxon>Magnoliopsida</taxon>
        <taxon>eudicotyledons</taxon>
        <taxon>Gunneridae</taxon>
        <taxon>Pentapetalae</taxon>
        <taxon>asterids</taxon>
        <taxon>campanulids</taxon>
        <taxon>Asterales</taxon>
        <taxon>Asteraceae</taxon>
        <taxon>Asteroideae</taxon>
        <taxon>Anthemideae</taxon>
        <taxon>Anthemidinae</taxon>
        <taxon>Tanacetum</taxon>
    </lineage>
</organism>
<feature type="compositionally biased region" description="Basic and acidic residues" evidence="1">
    <location>
        <begin position="15"/>
        <end position="28"/>
    </location>
</feature>
<reference evidence="2" key="1">
    <citation type="journal article" date="2019" name="Sci. Rep.">
        <title>Draft genome of Tanacetum cinerariifolium, the natural source of mosquito coil.</title>
        <authorList>
            <person name="Yamashiro T."/>
            <person name="Shiraishi A."/>
            <person name="Satake H."/>
            <person name="Nakayama K."/>
        </authorList>
    </citation>
    <scope>NUCLEOTIDE SEQUENCE</scope>
</reference>
<feature type="region of interest" description="Disordered" evidence="1">
    <location>
        <begin position="1"/>
        <end position="42"/>
    </location>
</feature>
<name>A0A699TW46_TANCI</name>
<feature type="non-terminal residue" evidence="2">
    <location>
        <position position="1"/>
    </location>
</feature>